<evidence type="ECO:0000256" key="5">
    <source>
        <dbReference type="SAM" id="MobiDB-lite"/>
    </source>
</evidence>
<dbReference type="PANTHER" id="PTHR30419:SF8">
    <property type="entry name" value="NITROGEN ASSIMILATION TRANSCRIPTIONAL ACTIVATOR-RELATED"/>
    <property type="match status" value="1"/>
</dbReference>
<dbReference type="EMBL" id="CP120374">
    <property type="protein sequence ID" value="WEX91277.1"/>
    <property type="molecule type" value="Genomic_DNA"/>
</dbReference>
<keyword evidence="3" id="KW-0238">DNA-binding</keyword>
<comment type="similarity">
    <text evidence="1">Belongs to the LysR transcriptional regulatory family.</text>
</comment>
<dbReference type="PRINTS" id="PR00039">
    <property type="entry name" value="HTHLYSR"/>
</dbReference>
<evidence type="ECO:0000256" key="1">
    <source>
        <dbReference type="ARBA" id="ARBA00009437"/>
    </source>
</evidence>
<feature type="domain" description="HTH lysR-type" evidence="6">
    <location>
        <begin position="3"/>
        <end position="60"/>
    </location>
</feature>
<dbReference type="SUPFAM" id="SSF46785">
    <property type="entry name" value="Winged helix' DNA-binding domain"/>
    <property type="match status" value="1"/>
</dbReference>
<dbReference type="Pfam" id="PF03466">
    <property type="entry name" value="LysR_substrate"/>
    <property type="match status" value="1"/>
</dbReference>
<dbReference type="InterPro" id="IPR005119">
    <property type="entry name" value="LysR_subst-bd"/>
</dbReference>
<keyword evidence="2" id="KW-0805">Transcription regulation</keyword>
<evidence type="ECO:0000256" key="2">
    <source>
        <dbReference type="ARBA" id="ARBA00023015"/>
    </source>
</evidence>
<evidence type="ECO:0000256" key="4">
    <source>
        <dbReference type="ARBA" id="ARBA00023163"/>
    </source>
</evidence>
<dbReference type="PROSITE" id="PS50931">
    <property type="entry name" value="HTH_LYSR"/>
    <property type="match status" value="1"/>
</dbReference>
<proteinExistence type="inferred from homology"/>
<organism evidence="7 8">
    <name type="scientific">Sinorhizobium garamanticum</name>
    <dbReference type="NCBI Taxonomy" id="680247"/>
    <lineage>
        <taxon>Bacteria</taxon>
        <taxon>Pseudomonadati</taxon>
        <taxon>Pseudomonadota</taxon>
        <taxon>Alphaproteobacteria</taxon>
        <taxon>Hyphomicrobiales</taxon>
        <taxon>Rhizobiaceae</taxon>
        <taxon>Sinorhizobium/Ensifer group</taxon>
        <taxon>Sinorhizobium</taxon>
    </lineage>
</organism>
<dbReference type="InterPro" id="IPR050950">
    <property type="entry name" value="HTH-type_LysR_regulators"/>
</dbReference>
<dbReference type="Proteomes" id="UP001229355">
    <property type="component" value="Chromosome 2"/>
</dbReference>
<dbReference type="PANTHER" id="PTHR30419">
    <property type="entry name" value="HTH-TYPE TRANSCRIPTIONAL REGULATOR YBHD"/>
    <property type="match status" value="1"/>
</dbReference>
<dbReference type="InterPro" id="IPR036388">
    <property type="entry name" value="WH-like_DNA-bd_sf"/>
</dbReference>
<keyword evidence="8" id="KW-1185">Reference proteome</keyword>
<sequence>MRIDPKKILYLATIIEHGSLKSAAKALDMSQPALTTSMNRLEEELGMRVLERGPTGVVPTATGEVLYCHARLIRDEIGLAARALLSAQGGNPAIIRVGSLPSLASSVMPIALSRWRDIYRERELEVVEVPQIDLLTGLLRREFDFVFGFTECYDLENGLRQRVLFRDKLCVIARAGHPLASERNLQWEVLVTYPWVCPTARRSHVILDAALKKANVAPPEQMTVCGSVTLLKSLVVNGDHLAVLPAHAVRVDLDEGRLCRLDVSDSALDRNIAVFFREGYQLDEPSRELVSLVGSVGQELSNRERERAAIENNAPPENEVTKPEAANLLPAP</sequence>
<dbReference type="Pfam" id="PF00126">
    <property type="entry name" value="HTH_1"/>
    <property type="match status" value="1"/>
</dbReference>
<evidence type="ECO:0000256" key="3">
    <source>
        <dbReference type="ARBA" id="ARBA00023125"/>
    </source>
</evidence>
<dbReference type="Gene3D" id="3.40.190.10">
    <property type="entry name" value="Periplasmic binding protein-like II"/>
    <property type="match status" value="2"/>
</dbReference>
<evidence type="ECO:0000313" key="8">
    <source>
        <dbReference type="Proteomes" id="UP001229355"/>
    </source>
</evidence>
<dbReference type="InterPro" id="IPR036390">
    <property type="entry name" value="WH_DNA-bd_sf"/>
</dbReference>
<name>A0ABY8DNH7_9HYPH</name>
<reference evidence="7 8" key="1">
    <citation type="submission" date="2023-03" db="EMBL/GenBank/DDBJ databases">
        <authorList>
            <person name="Kaur S."/>
            <person name="Espinosa-Saiz D."/>
            <person name="Velazquez E."/>
            <person name="Menendez E."/>
            <person name="diCenzo G.C."/>
        </authorList>
    </citation>
    <scope>NUCLEOTIDE SEQUENCE [LARGE SCALE GENOMIC DNA]</scope>
    <source>
        <strain evidence="7 8">LMG 24692</strain>
    </source>
</reference>
<evidence type="ECO:0000313" key="7">
    <source>
        <dbReference type="EMBL" id="WEX91277.1"/>
    </source>
</evidence>
<dbReference type="InterPro" id="IPR000847">
    <property type="entry name" value="LysR_HTH_N"/>
</dbReference>
<dbReference type="SUPFAM" id="SSF53850">
    <property type="entry name" value="Periplasmic binding protein-like II"/>
    <property type="match status" value="1"/>
</dbReference>
<feature type="region of interest" description="Disordered" evidence="5">
    <location>
        <begin position="302"/>
        <end position="332"/>
    </location>
</feature>
<keyword evidence="4" id="KW-0804">Transcription</keyword>
<accession>A0ABY8DNH7</accession>
<protein>
    <submittedName>
        <fullName evidence="7">LysR family transcriptional regulator</fullName>
    </submittedName>
</protein>
<dbReference type="Gene3D" id="1.10.10.10">
    <property type="entry name" value="Winged helix-like DNA-binding domain superfamily/Winged helix DNA-binding domain"/>
    <property type="match status" value="1"/>
</dbReference>
<evidence type="ECO:0000259" key="6">
    <source>
        <dbReference type="PROSITE" id="PS50931"/>
    </source>
</evidence>
<gene>
    <name evidence="7" type="ORF">PZN02_004646</name>
</gene>